<keyword evidence="6 11" id="KW-1133">Transmembrane helix</keyword>
<dbReference type="EC" id="4.6.1.2" evidence="3"/>
<keyword evidence="5" id="KW-0547">Nucleotide-binding</keyword>
<dbReference type="InterPro" id="IPR050401">
    <property type="entry name" value="Cyclic_nucleotide_synthase"/>
</dbReference>
<feature type="transmembrane region" description="Helical" evidence="11">
    <location>
        <begin position="640"/>
        <end position="661"/>
    </location>
</feature>
<dbReference type="SUPFAM" id="SSF56112">
    <property type="entry name" value="Protein kinase-like (PK-like)"/>
    <property type="match status" value="1"/>
</dbReference>
<evidence type="ECO:0000256" key="8">
    <source>
        <dbReference type="ARBA" id="ARBA00023239"/>
    </source>
</evidence>
<feature type="domain" description="Protein kinase" evidence="12">
    <location>
        <begin position="691"/>
        <end position="982"/>
    </location>
</feature>
<dbReference type="Gene3D" id="3.30.200.20">
    <property type="entry name" value="Phosphorylase Kinase, domain 1"/>
    <property type="match status" value="1"/>
</dbReference>
<feature type="region of interest" description="Disordered" evidence="10">
    <location>
        <begin position="1034"/>
        <end position="1101"/>
    </location>
</feature>
<dbReference type="InterPro" id="IPR001245">
    <property type="entry name" value="Ser-Thr/Tyr_kinase_cat_dom"/>
</dbReference>
<dbReference type="GO" id="GO:0005886">
    <property type="term" value="C:plasma membrane"/>
    <property type="evidence" value="ECO:0007669"/>
    <property type="project" value="TreeGrafter"/>
</dbReference>
<evidence type="ECO:0000256" key="4">
    <source>
        <dbReference type="ARBA" id="ARBA00022692"/>
    </source>
</evidence>
<feature type="compositionally biased region" description="Basic and acidic residues" evidence="10">
    <location>
        <begin position="1411"/>
        <end position="1423"/>
    </location>
</feature>
<organism evidence="13 14">
    <name type="scientific">Bursaphelenchus xylophilus</name>
    <name type="common">Pinewood nematode worm</name>
    <name type="synonym">Aphelenchoides xylophilus</name>
    <dbReference type="NCBI Taxonomy" id="6326"/>
    <lineage>
        <taxon>Eukaryota</taxon>
        <taxon>Metazoa</taxon>
        <taxon>Ecdysozoa</taxon>
        <taxon>Nematoda</taxon>
        <taxon>Chromadorea</taxon>
        <taxon>Rhabditida</taxon>
        <taxon>Tylenchina</taxon>
        <taxon>Tylenchomorpha</taxon>
        <taxon>Aphelenchoidea</taxon>
        <taxon>Aphelenchoididae</taxon>
        <taxon>Bursaphelenchus</taxon>
    </lineage>
</organism>
<dbReference type="GO" id="GO:0004016">
    <property type="term" value="F:adenylate cyclase activity"/>
    <property type="evidence" value="ECO:0007669"/>
    <property type="project" value="TreeGrafter"/>
</dbReference>
<dbReference type="Proteomes" id="UP000095284">
    <property type="component" value="Unplaced"/>
</dbReference>
<evidence type="ECO:0000256" key="7">
    <source>
        <dbReference type="ARBA" id="ARBA00023136"/>
    </source>
</evidence>
<sequence>MDRQRGLDDMALSWRRRRRPVRPKSPSISTSHFQSGTNKMQVKHTSTSALTHTLLYTITFYVLFIISSVAGDEALKSSERLIPDAFNDMSIEDFISNYLNASREAMDDEMLGSTPLSVEIPRNMKELRMSYMAAIPRMEKNFFDRLALVSAVNSNEIGTDVNVLSAADCFQKDFQGGMISGAVNVAINEINANPDLLPGWFMTLMFENTCGREEKSTRHFMEHWRLGAKVFIGPEMNCRVEAAMAAAQNLPILSYKCRDQNLSDKKKYPTFARTVPAETEITKSFMSLMKFYQWHRFAVVHDSRGNNAELFQSIKTAIEGENERMDLQSSSEDRYHIANVSVVPYPFDDIQVETKNIIKDIVKHTKDETRIYVVFGDPMMFRAFVTEMGDTGLMTDGKYVAVYLDPDYNWLNAYHANSNHFFRDTRQNLLEGFTEDSMARKVANYSNTVLAIIPTPVKLKTDEYKRFWNQNNFYLKQYGTHTTNVNQTIMPNRVACYLYDAVMLYATAATEYLKESNKTAEESIQDGEGITSRILGRTYRSMQGFDMRINMNGDAEGNFTLLSLQPLEPNNDRSSLDYYPISAGLDVTADFMADGKANDLPKLRFHRNVPWPSGTPPKDEPECGFDGAKCRNEREYRIRLAIYITSAVLFFILLMSAAWAYHRKTFEDKISNIWRIEEREIHKIVHTNTSANSLYLYDAGSRQSLLSPLKDNNVTDKRFNSLRFVALYKNVAVAVKELNYTRKMKEPSRETRIEMKAMVQLRHDNVNSFKGIILQPSQNKILVVREFCQKNSLLDMLKNKDIKLDHIFVTSFVEDLIKGMIYIHESEVRVHGNLKSTHRIHVSQNTANIISGLSEFHLEERGLVEVKGKGQMRTYWLSIASDRVFPQTDIDKLQMEQDKLEYFPSSIFADRAHDLKIRKAPAKPMTRGFTMDAEDISRLSLLNESQQILNADGGGILKRMLAKVTQQPDKYGPLQAQSQSFIPPTTSMAAEVKRALRTNRPISPNRSRLYKVFESNEENLGLLNGGFELDQLKTSNSRRKLTKRRPDTIDEDMMEQRKKTSQSTNGSLATTGSKSGSGEVREIKEKPQRKRSSSAPEMDKMEPLWRQYESRQLSQQQNKANPNVPTGSCDQSFFDLAHTPRDFNNPSATQVYRSDELTPINENLTDASSHWSNEWPKRKSPVSTSSSSLYETAKRKNALGQFPGISGDIKALEQIHQTTFEYPKDVSDDEKEASLPMRSRAGSTVSKGRLLPKKVSTNEMEMREVCKKPEVVKKLSIVDSVMPRNIPNKHSFSGGIFGEPTPEPPMILDFDDEEELIPTKKTSDARQPNYSYPDQPNYDYYNGYYGTDLDSMHDSGTVHPLLNDSKVNVAVDEMDEIEARIQRAHERRRNNHIPKDKSMERLTRLLKKLDEETSEEKIKEKILPKRPPRPKNLRNSNFAAPPRPEKKVNISKSYTSELNAMNNNQDLERSPLTSSTDTNSSDESNRNGQHFIVDLSDV</sequence>
<evidence type="ECO:0000313" key="13">
    <source>
        <dbReference type="Proteomes" id="UP000095284"/>
    </source>
</evidence>
<dbReference type="InterPro" id="IPR001828">
    <property type="entry name" value="ANF_lig-bd_rcpt"/>
</dbReference>
<keyword evidence="4 11" id="KW-0812">Transmembrane</keyword>
<evidence type="ECO:0000256" key="10">
    <source>
        <dbReference type="SAM" id="MobiDB-lite"/>
    </source>
</evidence>
<dbReference type="SUPFAM" id="SSF53822">
    <property type="entry name" value="Periplasmic binding protein-like I"/>
    <property type="match status" value="1"/>
</dbReference>
<feature type="compositionally biased region" description="Polar residues" evidence="10">
    <location>
        <begin position="26"/>
        <end position="40"/>
    </location>
</feature>
<name>A0A1I7SBM1_BURXY</name>
<dbReference type="InterPro" id="IPR028082">
    <property type="entry name" value="Peripla_BP_I"/>
</dbReference>
<evidence type="ECO:0000256" key="3">
    <source>
        <dbReference type="ARBA" id="ARBA00012202"/>
    </source>
</evidence>
<evidence type="ECO:0000256" key="5">
    <source>
        <dbReference type="ARBA" id="ARBA00022741"/>
    </source>
</evidence>
<feature type="region of interest" description="Disordered" evidence="10">
    <location>
        <begin position="1225"/>
        <end position="1247"/>
    </location>
</feature>
<dbReference type="SUPFAM" id="SSF55073">
    <property type="entry name" value="Nucleotide cyclase"/>
    <property type="match status" value="1"/>
</dbReference>
<feature type="region of interest" description="Disordered" evidence="10">
    <location>
        <begin position="1411"/>
        <end position="1448"/>
    </location>
</feature>
<feature type="region of interest" description="Disordered" evidence="10">
    <location>
        <begin position="1110"/>
        <end position="1129"/>
    </location>
</feature>
<dbReference type="GO" id="GO:0004672">
    <property type="term" value="F:protein kinase activity"/>
    <property type="evidence" value="ECO:0007669"/>
    <property type="project" value="InterPro"/>
</dbReference>
<feature type="region of interest" description="Disordered" evidence="10">
    <location>
        <begin position="1168"/>
        <end position="1188"/>
    </location>
</feature>
<dbReference type="WBParaSite" id="BXY_1042000.1">
    <property type="protein sequence ID" value="BXY_1042000.1"/>
    <property type="gene ID" value="BXY_1042000"/>
</dbReference>
<dbReference type="GO" id="GO:0007168">
    <property type="term" value="P:receptor guanylyl cyclase signaling pathway"/>
    <property type="evidence" value="ECO:0007669"/>
    <property type="project" value="TreeGrafter"/>
</dbReference>
<feature type="compositionally biased region" description="Low complexity" evidence="10">
    <location>
        <begin position="1473"/>
        <end position="1482"/>
    </location>
</feature>
<feature type="transmembrane region" description="Helical" evidence="11">
    <location>
        <begin position="49"/>
        <end position="70"/>
    </location>
</feature>
<keyword evidence="8" id="KW-0456">Lyase</keyword>
<evidence type="ECO:0000313" key="14">
    <source>
        <dbReference type="WBParaSite" id="BXY_1042000.1"/>
    </source>
</evidence>
<evidence type="ECO:0000256" key="6">
    <source>
        <dbReference type="ARBA" id="ARBA00022989"/>
    </source>
</evidence>
<dbReference type="GO" id="GO:0004383">
    <property type="term" value="F:guanylate cyclase activity"/>
    <property type="evidence" value="ECO:0007669"/>
    <property type="project" value="UniProtKB-EC"/>
</dbReference>
<dbReference type="GO" id="GO:0035556">
    <property type="term" value="P:intracellular signal transduction"/>
    <property type="evidence" value="ECO:0007669"/>
    <property type="project" value="InterPro"/>
</dbReference>
<dbReference type="GO" id="GO:0005524">
    <property type="term" value="F:ATP binding"/>
    <property type="evidence" value="ECO:0007669"/>
    <property type="project" value="InterPro"/>
</dbReference>
<dbReference type="InterPro" id="IPR011009">
    <property type="entry name" value="Kinase-like_dom_sf"/>
</dbReference>
<dbReference type="PANTHER" id="PTHR11920">
    <property type="entry name" value="GUANYLYL CYCLASE"/>
    <property type="match status" value="1"/>
</dbReference>
<protein>
    <recommendedName>
        <fullName evidence="3">guanylate cyclase</fullName>
        <ecNumber evidence="3">4.6.1.2</ecNumber>
    </recommendedName>
</protein>
<comment type="subcellular location">
    <subcellularLocation>
        <location evidence="2">Membrane</location>
        <topology evidence="2">Single-pass membrane protein</topology>
    </subcellularLocation>
</comment>
<keyword evidence="9" id="KW-0141">cGMP biosynthesis</keyword>
<accession>A0A1I7SBM1</accession>
<dbReference type="InterPro" id="IPR000719">
    <property type="entry name" value="Prot_kinase_dom"/>
</dbReference>
<comment type="catalytic activity">
    <reaction evidence="1">
        <text>GTP = 3',5'-cyclic GMP + diphosphate</text>
        <dbReference type="Rhea" id="RHEA:13665"/>
        <dbReference type="ChEBI" id="CHEBI:33019"/>
        <dbReference type="ChEBI" id="CHEBI:37565"/>
        <dbReference type="ChEBI" id="CHEBI:57746"/>
        <dbReference type="EC" id="4.6.1.2"/>
    </reaction>
</comment>
<dbReference type="Gene3D" id="3.40.50.2300">
    <property type="match status" value="2"/>
</dbReference>
<dbReference type="Pfam" id="PF07714">
    <property type="entry name" value="PK_Tyr_Ser-Thr"/>
    <property type="match status" value="1"/>
</dbReference>
<proteinExistence type="predicted"/>
<evidence type="ECO:0000256" key="9">
    <source>
        <dbReference type="ARBA" id="ARBA00023293"/>
    </source>
</evidence>
<dbReference type="PROSITE" id="PS50011">
    <property type="entry name" value="PROTEIN_KINASE_DOM"/>
    <property type="match status" value="1"/>
</dbReference>
<evidence type="ECO:0000256" key="2">
    <source>
        <dbReference type="ARBA" id="ARBA00004167"/>
    </source>
</evidence>
<keyword evidence="7 11" id="KW-0472">Membrane</keyword>
<evidence type="ECO:0000259" key="12">
    <source>
        <dbReference type="PROSITE" id="PS50011"/>
    </source>
</evidence>
<dbReference type="InterPro" id="IPR029787">
    <property type="entry name" value="Nucleotide_cyclase"/>
</dbReference>
<feature type="region of interest" description="Disordered" evidence="10">
    <location>
        <begin position="1"/>
        <end position="40"/>
    </location>
</feature>
<evidence type="ECO:0000256" key="1">
    <source>
        <dbReference type="ARBA" id="ARBA00001436"/>
    </source>
</evidence>
<dbReference type="Gene3D" id="3.30.70.1230">
    <property type="entry name" value="Nucleotide cyclase"/>
    <property type="match status" value="1"/>
</dbReference>
<feature type="region of interest" description="Disordered" evidence="10">
    <location>
        <begin position="1461"/>
        <end position="1498"/>
    </location>
</feature>
<dbReference type="Pfam" id="PF01094">
    <property type="entry name" value="ANF_receptor"/>
    <property type="match status" value="1"/>
</dbReference>
<feature type="compositionally biased region" description="Polar residues" evidence="10">
    <location>
        <begin position="1061"/>
        <end position="1076"/>
    </location>
</feature>
<reference evidence="14" key="1">
    <citation type="submission" date="2016-11" db="UniProtKB">
        <authorList>
            <consortium name="WormBaseParasite"/>
        </authorList>
    </citation>
    <scope>IDENTIFICATION</scope>
</reference>
<dbReference type="GO" id="GO:0001653">
    <property type="term" value="F:peptide receptor activity"/>
    <property type="evidence" value="ECO:0007669"/>
    <property type="project" value="TreeGrafter"/>
</dbReference>
<dbReference type="PANTHER" id="PTHR11920:SF501">
    <property type="entry name" value="GUANYLATE CYCLASE 32E"/>
    <property type="match status" value="1"/>
</dbReference>
<feature type="compositionally biased region" description="Basic and acidic residues" evidence="10">
    <location>
        <begin position="1044"/>
        <end position="1058"/>
    </location>
</feature>
<evidence type="ECO:0000256" key="11">
    <source>
        <dbReference type="SAM" id="Phobius"/>
    </source>
</evidence>